<sequence length="382" mass="41144">MLPRPIYRLAQVSRQIIPQARLIQPPHFTRFNSTSYTRGFATMAPIPKTMKAARVNKQGGVEELEVVEIPVPTPKPEEIVIKTEWAGVNFIDTYFRGGVYPRQTPFTLGQEAAGTIVALPSSADVLDSNDYKIRGFSEGLKVAALASGGFAEYVAVPWTHVQTLPEGADTRQGAVSLLQGLTALTFVKEAYPIKKGDWILIHAAAGGVGLLLVQLASQFGATVIGTTSSQAKAEIAKKAGATHIINYTESSVPDEVLKLTNGRGVEAIFDGVGASTWEDNFTSIRRKGTIVSFGNASGVVPPFSVLKLGPKNIKVCRPVVNNYITEAAEFHEYASELFDLIKNGKLACAVHSEYPFTTEGMRQTHVDITGRGTSGKLVVKIA</sequence>
<proteinExistence type="predicted"/>
<dbReference type="GO" id="GO:0035925">
    <property type="term" value="F:mRNA 3'-UTR AU-rich region binding"/>
    <property type="evidence" value="ECO:0007669"/>
    <property type="project" value="TreeGrafter"/>
</dbReference>
<name>A0A8H3DPL1_9AGAM</name>
<dbReference type="GO" id="GO:0003960">
    <property type="term" value="F:quinone reductase (NADPH) activity"/>
    <property type="evidence" value="ECO:0007669"/>
    <property type="project" value="InterPro"/>
</dbReference>
<dbReference type="FunFam" id="3.40.50.720:FF:000053">
    <property type="entry name" value="Quinone oxidoreductase 1"/>
    <property type="match status" value="1"/>
</dbReference>
<dbReference type="PANTHER" id="PTHR48106:SF13">
    <property type="entry name" value="QUINONE OXIDOREDUCTASE-RELATED"/>
    <property type="match status" value="1"/>
</dbReference>
<protein>
    <recommendedName>
        <fullName evidence="4">Probable quinone oxidoreductase</fullName>
    </recommendedName>
    <alternativeName>
        <fullName evidence="3">NADPH:quinone reductase</fullName>
    </alternativeName>
</protein>
<dbReference type="PROSITE" id="PS01162">
    <property type="entry name" value="QOR_ZETA_CRYSTAL"/>
    <property type="match status" value="1"/>
</dbReference>
<dbReference type="Gene3D" id="3.90.180.10">
    <property type="entry name" value="Medium-chain alcohol dehydrogenases, catalytic domain"/>
    <property type="match status" value="1"/>
</dbReference>
<dbReference type="InterPro" id="IPR020843">
    <property type="entry name" value="ER"/>
</dbReference>
<dbReference type="GO" id="GO:0070402">
    <property type="term" value="F:NADPH binding"/>
    <property type="evidence" value="ECO:0007669"/>
    <property type="project" value="TreeGrafter"/>
</dbReference>
<dbReference type="InterPro" id="IPR047618">
    <property type="entry name" value="QOR-like"/>
</dbReference>
<dbReference type="InterPro" id="IPR036291">
    <property type="entry name" value="NAD(P)-bd_dom_sf"/>
</dbReference>
<dbReference type="CDD" id="cd05286">
    <property type="entry name" value="QOR2"/>
    <property type="match status" value="1"/>
</dbReference>
<evidence type="ECO:0000256" key="2">
    <source>
        <dbReference type="ARBA" id="ARBA00023002"/>
    </source>
</evidence>
<dbReference type="AlphaFoldDB" id="A0A8H3DPL1"/>
<keyword evidence="2" id="KW-0560">Oxidoreductase</keyword>
<dbReference type="GO" id="GO:0008270">
    <property type="term" value="F:zinc ion binding"/>
    <property type="evidence" value="ECO:0007669"/>
    <property type="project" value="InterPro"/>
</dbReference>
<reference evidence="6" key="1">
    <citation type="submission" date="2021-01" db="EMBL/GenBank/DDBJ databases">
        <authorList>
            <person name="Kaushik A."/>
        </authorList>
    </citation>
    <scope>NUCLEOTIDE SEQUENCE</scope>
    <source>
        <strain evidence="6">Type strain: AG8-Rh-89/</strain>
    </source>
</reference>
<evidence type="ECO:0000256" key="1">
    <source>
        <dbReference type="ARBA" id="ARBA00022857"/>
    </source>
</evidence>
<dbReference type="InterPro" id="IPR013149">
    <property type="entry name" value="ADH-like_C"/>
</dbReference>
<evidence type="ECO:0000313" key="7">
    <source>
        <dbReference type="Proteomes" id="UP000663850"/>
    </source>
</evidence>
<dbReference type="InterPro" id="IPR002364">
    <property type="entry name" value="Quin_OxRdtase/zeta-crystal_CS"/>
</dbReference>
<feature type="domain" description="Enoyl reductase (ER)" evidence="5">
    <location>
        <begin position="59"/>
        <end position="379"/>
    </location>
</feature>
<dbReference type="EMBL" id="CAJMWZ010007259">
    <property type="protein sequence ID" value="CAE6534990.1"/>
    <property type="molecule type" value="Genomic_DNA"/>
</dbReference>
<keyword evidence="1" id="KW-0521">NADP</keyword>
<comment type="caution">
    <text evidence="6">The sequence shown here is derived from an EMBL/GenBank/DDBJ whole genome shotgun (WGS) entry which is preliminary data.</text>
</comment>
<dbReference type="GO" id="GO:0005829">
    <property type="term" value="C:cytosol"/>
    <property type="evidence" value="ECO:0007669"/>
    <property type="project" value="TreeGrafter"/>
</dbReference>
<evidence type="ECO:0000256" key="4">
    <source>
        <dbReference type="ARBA" id="ARBA00070796"/>
    </source>
</evidence>
<evidence type="ECO:0000256" key="3">
    <source>
        <dbReference type="ARBA" id="ARBA00043088"/>
    </source>
</evidence>
<dbReference type="PANTHER" id="PTHR48106">
    <property type="entry name" value="QUINONE OXIDOREDUCTASE PIG3-RELATED"/>
    <property type="match status" value="1"/>
</dbReference>
<organism evidence="6 7">
    <name type="scientific">Rhizoctonia solani</name>
    <dbReference type="NCBI Taxonomy" id="456999"/>
    <lineage>
        <taxon>Eukaryota</taxon>
        <taxon>Fungi</taxon>
        <taxon>Dikarya</taxon>
        <taxon>Basidiomycota</taxon>
        <taxon>Agaricomycotina</taxon>
        <taxon>Agaricomycetes</taxon>
        <taxon>Cantharellales</taxon>
        <taxon>Ceratobasidiaceae</taxon>
        <taxon>Rhizoctonia</taxon>
    </lineage>
</organism>
<accession>A0A8H3DPL1</accession>
<evidence type="ECO:0000313" key="6">
    <source>
        <dbReference type="EMBL" id="CAE6534990.1"/>
    </source>
</evidence>
<dbReference type="SUPFAM" id="SSF50129">
    <property type="entry name" value="GroES-like"/>
    <property type="match status" value="1"/>
</dbReference>
<dbReference type="Pfam" id="PF08240">
    <property type="entry name" value="ADH_N"/>
    <property type="match status" value="1"/>
</dbReference>
<gene>
    <name evidence="6" type="ORF">RDB_LOCUS138414</name>
</gene>
<dbReference type="InterPro" id="IPR013154">
    <property type="entry name" value="ADH-like_N"/>
</dbReference>
<evidence type="ECO:0000259" key="5">
    <source>
        <dbReference type="SMART" id="SM00829"/>
    </source>
</evidence>
<dbReference type="InterPro" id="IPR011032">
    <property type="entry name" value="GroES-like_sf"/>
</dbReference>
<dbReference type="Pfam" id="PF00107">
    <property type="entry name" value="ADH_zinc_N"/>
    <property type="match status" value="1"/>
</dbReference>
<dbReference type="SUPFAM" id="SSF51735">
    <property type="entry name" value="NAD(P)-binding Rossmann-fold domains"/>
    <property type="match status" value="1"/>
</dbReference>
<dbReference type="SMART" id="SM00829">
    <property type="entry name" value="PKS_ER"/>
    <property type="match status" value="1"/>
</dbReference>
<dbReference type="Proteomes" id="UP000663850">
    <property type="component" value="Unassembled WGS sequence"/>
</dbReference>
<dbReference type="Gene3D" id="3.40.50.720">
    <property type="entry name" value="NAD(P)-binding Rossmann-like Domain"/>
    <property type="match status" value="1"/>
</dbReference>